<dbReference type="Proteomes" id="UP000799539">
    <property type="component" value="Unassembled WGS sequence"/>
</dbReference>
<evidence type="ECO:0000313" key="2">
    <source>
        <dbReference type="Proteomes" id="UP000799539"/>
    </source>
</evidence>
<keyword evidence="2" id="KW-1185">Reference proteome</keyword>
<accession>A0A6A6FBF9</accession>
<evidence type="ECO:0000313" key="1">
    <source>
        <dbReference type="EMBL" id="KAF2210744.1"/>
    </source>
</evidence>
<dbReference type="EMBL" id="ML992680">
    <property type="protein sequence ID" value="KAF2210744.1"/>
    <property type="molecule type" value="Genomic_DNA"/>
</dbReference>
<name>A0A6A6FBF9_9PEZI</name>
<proteinExistence type="predicted"/>
<sequence length="68" mass="7714">MDKYRHVDELTIVYNLQCQSANECLSFVYPPNPTPTRATPKHLACLGTCRSSSPMSDLDGELFKRRLP</sequence>
<dbReference type="AlphaFoldDB" id="A0A6A6FBF9"/>
<organism evidence="1 2">
    <name type="scientific">Cercospora zeae-maydis SCOH1-5</name>
    <dbReference type="NCBI Taxonomy" id="717836"/>
    <lineage>
        <taxon>Eukaryota</taxon>
        <taxon>Fungi</taxon>
        <taxon>Dikarya</taxon>
        <taxon>Ascomycota</taxon>
        <taxon>Pezizomycotina</taxon>
        <taxon>Dothideomycetes</taxon>
        <taxon>Dothideomycetidae</taxon>
        <taxon>Mycosphaerellales</taxon>
        <taxon>Mycosphaerellaceae</taxon>
        <taxon>Cercospora</taxon>
    </lineage>
</organism>
<protein>
    <submittedName>
        <fullName evidence="1">Uncharacterized protein</fullName>
    </submittedName>
</protein>
<reference evidence="1" key="1">
    <citation type="journal article" date="2020" name="Stud. Mycol.">
        <title>101 Dothideomycetes genomes: a test case for predicting lifestyles and emergence of pathogens.</title>
        <authorList>
            <person name="Haridas S."/>
            <person name="Albert R."/>
            <person name="Binder M."/>
            <person name="Bloem J."/>
            <person name="Labutti K."/>
            <person name="Salamov A."/>
            <person name="Andreopoulos B."/>
            <person name="Baker S."/>
            <person name="Barry K."/>
            <person name="Bills G."/>
            <person name="Bluhm B."/>
            <person name="Cannon C."/>
            <person name="Castanera R."/>
            <person name="Culley D."/>
            <person name="Daum C."/>
            <person name="Ezra D."/>
            <person name="Gonzalez J."/>
            <person name="Henrissat B."/>
            <person name="Kuo A."/>
            <person name="Liang C."/>
            <person name="Lipzen A."/>
            <person name="Lutzoni F."/>
            <person name="Magnuson J."/>
            <person name="Mondo S."/>
            <person name="Nolan M."/>
            <person name="Ohm R."/>
            <person name="Pangilinan J."/>
            <person name="Park H.-J."/>
            <person name="Ramirez L."/>
            <person name="Alfaro M."/>
            <person name="Sun H."/>
            <person name="Tritt A."/>
            <person name="Yoshinaga Y."/>
            <person name="Zwiers L.-H."/>
            <person name="Turgeon B."/>
            <person name="Goodwin S."/>
            <person name="Spatafora J."/>
            <person name="Crous P."/>
            <person name="Grigoriev I."/>
        </authorList>
    </citation>
    <scope>NUCLEOTIDE SEQUENCE</scope>
    <source>
        <strain evidence="1">SCOH1-5</strain>
    </source>
</reference>
<gene>
    <name evidence="1" type="ORF">CERZMDRAFT_91137</name>
</gene>